<accession>A0A0N4YLY7</accession>
<name>A0A0N4YLY7_NIPBR</name>
<dbReference type="AlphaFoldDB" id="A0A0N4YLY7"/>
<reference evidence="1" key="1">
    <citation type="submission" date="2017-02" db="UniProtKB">
        <authorList>
            <consortium name="WormBaseParasite"/>
        </authorList>
    </citation>
    <scope>IDENTIFICATION</scope>
</reference>
<sequence length="188" mass="21647">LLPRRTAEELLSSPLTQEVLDFLVPTGISDESFWGTMLGNPAKFNVTGSFNASEMIEFDQKFNETDPQAYSDYTNASLAMNGYIARYQLWRKRQCKGMLINDSCVFGVEDLALLLKQHYLVAHKFYINYQPAAYFCLLKEIFNRTHSPAPFDTSIYAEIPLVEISRGVAISNLTHPEWFLKLHEWEYT</sequence>
<proteinExistence type="predicted"/>
<dbReference type="GO" id="GO:0008375">
    <property type="term" value="F:acetylglucosaminyltransferase activity"/>
    <property type="evidence" value="ECO:0007669"/>
    <property type="project" value="TreeGrafter"/>
</dbReference>
<dbReference type="PANTHER" id="PTHR19297:SF185">
    <property type="entry name" value="BETA-1,3-GALACTOSYL-O-GLYCOSYL-GLYCOPROTEIN BETA-1,6-N-ACETYLGLUCOSAMINYLTRANSFERASE 3"/>
    <property type="match status" value="1"/>
</dbReference>
<dbReference type="PANTHER" id="PTHR19297">
    <property type="entry name" value="GLYCOSYLTRANSFERASE 14 FAMILY MEMBER"/>
    <property type="match status" value="1"/>
</dbReference>
<dbReference type="OMA" id="MLINDSC"/>
<dbReference type="WBParaSite" id="NBR_0001815201-mRNA-1">
    <property type="protein sequence ID" value="NBR_0001815201-mRNA-1"/>
    <property type="gene ID" value="NBR_0001815201"/>
</dbReference>
<protein>
    <submittedName>
        <fullName evidence="1">Glycosyl transferase</fullName>
    </submittedName>
</protein>
<evidence type="ECO:0000313" key="1">
    <source>
        <dbReference type="WBParaSite" id="NBR_0001815201-mRNA-1"/>
    </source>
</evidence>
<organism evidence="1">
    <name type="scientific">Nippostrongylus brasiliensis</name>
    <name type="common">Rat hookworm</name>
    <dbReference type="NCBI Taxonomy" id="27835"/>
    <lineage>
        <taxon>Eukaryota</taxon>
        <taxon>Metazoa</taxon>
        <taxon>Ecdysozoa</taxon>
        <taxon>Nematoda</taxon>
        <taxon>Chromadorea</taxon>
        <taxon>Rhabditida</taxon>
        <taxon>Rhabditina</taxon>
        <taxon>Rhabditomorpha</taxon>
        <taxon>Strongyloidea</taxon>
        <taxon>Heligmosomidae</taxon>
        <taxon>Nippostrongylus</taxon>
    </lineage>
</organism>